<organism evidence="8 9">
    <name type="scientific">Listeria booriae</name>
    <dbReference type="NCBI Taxonomy" id="1552123"/>
    <lineage>
        <taxon>Bacteria</taxon>
        <taxon>Bacillati</taxon>
        <taxon>Bacillota</taxon>
        <taxon>Bacilli</taxon>
        <taxon>Bacillales</taxon>
        <taxon>Listeriaceae</taxon>
        <taxon>Listeria</taxon>
    </lineage>
</organism>
<dbReference type="RefSeq" id="WP_036083254.1">
    <property type="nucleotide sequence ID" value="NZ_CBCSHQ010000008.1"/>
</dbReference>
<keyword evidence="4" id="KW-0732">Signal</keyword>
<sequence>MKFFQKILLGFTVLFVAWAVFWKFGSLRVVNAVDMNALPSTGDTFPVWTIIIGGILIIAAIVLLLRKKW</sequence>
<keyword evidence="3" id="KW-0964">Secreted</keyword>
<keyword evidence="6" id="KW-1133">Transmembrane helix</keyword>
<evidence type="ECO:0000256" key="3">
    <source>
        <dbReference type="ARBA" id="ARBA00022525"/>
    </source>
</evidence>
<dbReference type="EMBL" id="JNFA01000002">
    <property type="protein sequence ID" value="KGL44526.1"/>
    <property type="molecule type" value="Genomic_DNA"/>
</dbReference>
<evidence type="ECO:0000259" key="7">
    <source>
        <dbReference type="Pfam" id="PF00746"/>
    </source>
</evidence>
<evidence type="ECO:0000256" key="2">
    <source>
        <dbReference type="ARBA" id="ARBA00022512"/>
    </source>
</evidence>
<dbReference type="AlphaFoldDB" id="A0A099WIN2"/>
<dbReference type="Pfam" id="PF00746">
    <property type="entry name" value="Gram_pos_anchor"/>
    <property type="match status" value="1"/>
</dbReference>
<protein>
    <recommendedName>
        <fullName evidence="7">Gram-positive cocci surface proteins LPxTG domain-containing protein</fullName>
    </recommendedName>
</protein>
<dbReference type="NCBIfam" id="TIGR01167">
    <property type="entry name" value="LPXTG_anchor"/>
    <property type="match status" value="1"/>
</dbReference>
<evidence type="ECO:0000256" key="1">
    <source>
        <dbReference type="ARBA" id="ARBA00004168"/>
    </source>
</evidence>
<name>A0A099WIN2_9LIST</name>
<evidence type="ECO:0000256" key="4">
    <source>
        <dbReference type="ARBA" id="ARBA00022729"/>
    </source>
</evidence>
<feature type="transmembrane region" description="Helical" evidence="6">
    <location>
        <begin position="45"/>
        <end position="65"/>
    </location>
</feature>
<comment type="subcellular location">
    <subcellularLocation>
        <location evidence="1">Secreted</location>
        <location evidence="1">Cell wall</location>
        <topology evidence="1">Peptidoglycan-anchor</topology>
    </subcellularLocation>
</comment>
<keyword evidence="2" id="KW-0134">Cell wall</keyword>
<dbReference type="GeneID" id="58715985"/>
<dbReference type="InterPro" id="IPR019931">
    <property type="entry name" value="LPXTG_anchor"/>
</dbReference>
<evidence type="ECO:0000256" key="5">
    <source>
        <dbReference type="ARBA" id="ARBA00023088"/>
    </source>
</evidence>
<gene>
    <name evidence="8" type="ORF">EP57_00795</name>
</gene>
<dbReference type="eggNOG" id="ENOG50349G2">
    <property type="taxonomic scope" value="Bacteria"/>
</dbReference>
<keyword evidence="5" id="KW-0572">Peptidoglycan-anchor</keyword>
<evidence type="ECO:0000313" key="9">
    <source>
        <dbReference type="Proteomes" id="UP000029844"/>
    </source>
</evidence>
<keyword evidence="6" id="KW-0812">Transmembrane</keyword>
<dbReference type="Proteomes" id="UP000029844">
    <property type="component" value="Unassembled WGS sequence"/>
</dbReference>
<reference evidence="8 9" key="1">
    <citation type="submission" date="2014-05" db="EMBL/GenBank/DDBJ databases">
        <title>Novel Listeriaceae from food processing environments.</title>
        <authorList>
            <person name="den Bakker H.C."/>
        </authorList>
    </citation>
    <scope>NUCLEOTIDE SEQUENCE [LARGE SCALE GENOMIC DNA]</scope>
    <source>
        <strain evidence="8 9">FSL A5-0281</strain>
    </source>
</reference>
<accession>A0A099WIN2</accession>
<feature type="transmembrane region" description="Helical" evidence="6">
    <location>
        <begin position="7"/>
        <end position="25"/>
    </location>
</feature>
<keyword evidence="6" id="KW-0472">Membrane</keyword>
<comment type="caution">
    <text evidence="8">The sequence shown here is derived from an EMBL/GenBank/DDBJ whole genome shotgun (WGS) entry which is preliminary data.</text>
</comment>
<evidence type="ECO:0000313" key="8">
    <source>
        <dbReference type="EMBL" id="KGL44526.1"/>
    </source>
</evidence>
<keyword evidence="9" id="KW-1185">Reference proteome</keyword>
<evidence type="ECO:0000256" key="6">
    <source>
        <dbReference type="SAM" id="Phobius"/>
    </source>
</evidence>
<proteinExistence type="predicted"/>
<feature type="domain" description="Gram-positive cocci surface proteins LPxTG" evidence="7">
    <location>
        <begin position="35"/>
        <end position="68"/>
    </location>
</feature>
<dbReference type="OrthoDB" id="2365464at2"/>